<dbReference type="EMBL" id="BSOW01000036">
    <property type="protein sequence ID" value="GLR90652.1"/>
    <property type="molecule type" value="Genomic_DNA"/>
</dbReference>
<name>A0ABQ6B8B8_9BRAD</name>
<evidence type="ECO:0000313" key="2">
    <source>
        <dbReference type="Proteomes" id="UP001156905"/>
    </source>
</evidence>
<protein>
    <recommendedName>
        <fullName evidence="3">DUF3426 domain-containing protein</fullName>
    </recommendedName>
</protein>
<sequence length="181" mass="19480">MLAGLYRVDLNSLVKLGTLLRPAFSVKRRSPLWLAAVVLVGASAWGLMSASEGNESDGIELATVQPEPAQSVPPEAAATQASVPAELDRLHISSQSWRRGGLGSRALVTFTVRNDNDYAVKDVEILCAFARRDGSHLTDRRRVLAEAVSMKSRKTFAHVPIGFVNVNASQAKCSLAAARRV</sequence>
<keyword evidence="2" id="KW-1185">Reference proteome</keyword>
<organism evidence="1 2">
    <name type="scientific">Bradyrhizobium iriomotense</name>
    <dbReference type="NCBI Taxonomy" id="441950"/>
    <lineage>
        <taxon>Bacteria</taxon>
        <taxon>Pseudomonadati</taxon>
        <taxon>Pseudomonadota</taxon>
        <taxon>Alphaproteobacteria</taxon>
        <taxon>Hyphomicrobiales</taxon>
        <taxon>Nitrobacteraceae</taxon>
        <taxon>Bradyrhizobium</taxon>
    </lineage>
</organism>
<dbReference type="RefSeq" id="WP_284273645.1">
    <property type="nucleotide sequence ID" value="NZ_BSOW01000036.1"/>
</dbReference>
<reference evidence="2" key="1">
    <citation type="journal article" date="2019" name="Int. J. Syst. Evol. Microbiol.">
        <title>The Global Catalogue of Microorganisms (GCM) 10K type strain sequencing project: providing services to taxonomists for standard genome sequencing and annotation.</title>
        <authorList>
            <consortium name="The Broad Institute Genomics Platform"/>
            <consortium name="The Broad Institute Genome Sequencing Center for Infectious Disease"/>
            <person name="Wu L."/>
            <person name="Ma J."/>
        </authorList>
    </citation>
    <scope>NUCLEOTIDE SEQUENCE [LARGE SCALE GENOMIC DNA]</scope>
    <source>
        <strain evidence="2">NBRC 102520</strain>
    </source>
</reference>
<proteinExistence type="predicted"/>
<gene>
    <name evidence="1" type="ORF">GCM10007857_73670</name>
</gene>
<evidence type="ECO:0008006" key="3">
    <source>
        <dbReference type="Google" id="ProtNLM"/>
    </source>
</evidence>
<accession>A0ABQ6B8B8</accession>
<comment type="caution">
    <text evidence="1">The sequence shown here is derived from an EMBL/GenBank/DDBJ whole genome shotgun (WGS) entry which is preliminary data.</text>
</comment>
<dbReference type="Proteomes" id="UP001156905">
    <property type="component" value="Unassembled WGS sequence"/>
</dbReference>
<evidence type="ECO:0000313" key="1">
    <source>
        <dbReference type="EMBL" id="GLR90652.1"/>
    </source>
</evidence>